<dbReference type="EMBL" id="CAJVCH010203486">
    <property type="protein sequence ID" value="CAG7730958.1"/>
    <property type="molecule type" value="Genomic_DNA"/>
</dbReference>
<dbReference type="Proteomes" id="UP000708208">
    <property type="component" value="Unassembled WGS sequence"/>
</dbReference>
<evidence type="ECO:0000313" key="2">
    <source>
        <dbReference type="Proteomes" id="UP000708208"/>
    </source>
</evidence>
<keyword evidence="2" id="KW-1185">Reference proteome</keyword>
<accession>A0A8J2K0L4</accession>
<protein>
    <submittedName>
        <fullName evidence="1">Uncharacterized protein</fullName>
    </submittedName>
</protein>
<gene>
    <name evidence="1" type="ORF">AFUS01_LOCUS19571</name>
</gene>
<reference evidence="1" key="1">
    <citation type="submission" date="2021-06" db="EMBL/GenBank/DDBJ databases">
        <authorList>
            <person name="Hodson N. C."/>
            <person name="Mongue J. A."/>
            <person name="Jaron S. K."/>
        </authorList>
    </citation>
    <scope>NUCLEOTIDE SEQUENCE</scope>
</reference>
<evidence type="ECO:0000313" key="1">
    <source>
        <dbReference type="EMBL" id="CAG7730958.1"/>
    </source>
</evidence>
<sequence>FVLSLVIYARSGHKVSSVSCPSTQLCTDPQDMHT</sequence>
<organism evidence="1 2">
    <name type="scientific">Allacma fusca</name>
    <dbReference type="NCBI Taxonomy" id="39272"/>
    <lineage>
        <taxon>Eukaryota</taxon>
        <taxon>Metazoa</taxon>
        <taxon>Ecdysozoa</taxon>
        <taxon>Arthropoda</taxon>
        <taxon>Hexapoda</taxon>
        <taxon>Collembola</taxon>
        <taxon>Symphypleona</taxon>
        <taxon>Sminthuridae</taxon>
        <taxon>Allacma</taxon>
    </lineage>
</organism>
<feature type="non-terminal residue" evidence="1">
    <location>
        <position position="1"/>
    </location>
</feature>
<name>A0A8J2K0L4_9HEXA</name>
<proteinExistence type="predicted"/>
<comment type="caution">
    <text evidence="1">The sequence shown here is derived from an EMBL/GenBank/DDBJ whole genome shotgun (WGS) entry which is preliminary data.</text>
</comment>
<dbReference type="AlphaFoldDB" id="A0A8J2K0L4"/>